<evidence type="ECO:0000259" key="9">
    <source>
        <dbReference type="Pfam" id="PF22638"/>
    </source>
</evidence>
<dbReference type="Pfam" id="PF22638">
    <property type="entry name" value="FlgK_D1"/>
    <property type="match status" value="1"/>
</dbReference>
<dbReference type="EMBL" id="RDSM01000001">
    <property type="protein sequence ID" value="RXH57249.1"/>
    <property type="molecule type" value="Genomic_DNA"/>
</dbReference>
<keyword evidence="10" id="KW-0966">Cell projection</keyword>
<reference evidence="10 11" key="1">
    <citation type="submission" date="2018-11" db="EMBL/GenBank/DDBJ databases">
        <authorList>
            <person name="Mardanov A.V."/>
            <person name="Ravin N.V."/>
            <person name="Dedysh S.N."/>
        </authorList>
    </citation>
    <scope>NUCLEOTIDE SEQUENCE [LARGE SCALE GENOMIC DNA]</scope>
    <source>
        <strain evidence="10 11">AF10</strain>
    </source>
</reference>
<evidence type="ECO:0000256" key="3">
    <source>
        <dbReference type="ARBA" id="ARBA00009677"/>
    </source>
</evidence>
<dbReference type="GO" id="GO:0005576">
    <property type="term" value="C:extracellular region"/>
    <property type="evidence" value="ECO:0007669"/>
    <property type="project" value="UniProtKB-SubCell"/>
</dbReference>
<gene>
    <name evidence="7" type="primary">flgK</name>
    <name evidence="10" type="ORF">GRAN_0559</name>
</gene>
<dbReference type="InterPro" id="IPR010930">
    <property type="entry name" value="Flg_bb/hook_C_dom"/>
</dbReference>
<sequence length="458" mass="46224">MSSLNASLSIATQSLLAQEDNLAVTNNNIANVNTVGYSRESVSLSEASPTDEDGVSIGNGVTINGITSVQDELLTLRIQQQTSTQSSADAQVNALTQIQTLFPSTGTSLSSSFSSFFTSLSALSSNPTSTANRQTVLSSAQTLVNQFNSISAGLSSPASSLNTSVKTDVAQINKLASQAASLNQQLVQAQASGQDSGTVTDQLNAVELQLSGLTNLTVTHTSDGDSLSIGSGTPIVLGSKSYALSTTNNSSGDLQVLDSGGANITSTISGGDLGGTIQVRDTDLPSLSSSLDTLANQFATAFNAAQAGGYNQNGTAGTALFSGITSTVAGSAASIKLATTDPTAIAASSDTATGGNGNVANLTALQNTVLPSGQSATTTASNLIYQIGNLTSTATAESTATKLSLTSLNNEQSSVSGVSIDEESANLIRYQQAYEAAAKVVTTIASLFDTTINMISGS</sequence>
<protein>
    <recommendedName>
        <fullName evidence="4 7">Flagellar hook-associated protein 1</fullName>
        <shortName evidence="7">HAP1</shortName>
    </recommendedName>
</protein>
<keyword evidence="10" id="KW-0969">Cilium</keyword>
<evidence type="ECO:0000256" key="1">
    <source>
        <dbReference type="ARBA" id="ARBA00004365"/>
    </source>
</evidence>
<organism evidence="10 11">
    <name type="scientific">Granulicella sibirica</name>
    <dbReference type="NCBI Taxonomy" id="2479048"/>
    <lineage>
        <taxon>Bacteria</taxon>
        <taxon>Pseudomonadati</taxon>
        <taxon>Acidobacteriota</taxon>
        <taxon>Terriglobia</taxon>
        <taxon>Terriglobales</taxon>
        <taxon>Acidobacteriaceae</taxon>
        <taxon>Granulicella</taxon>
    </lineage>
</organism>
<evidence type="ECO:0000313" key="11">
    <source>
        <dbReference type="Proteomes" id="UP000289437"/>
    </source>
</evidence>
<dbReference type="PRINTS" id="PR01005">
    <property type="entry name" value="FLGHOOKAP1"/>
</dbReference>
<dbReference type="InterPro" id="IPR002371">
    <property type="entry name" value="FlgK"/>
</dbReference>
<accession>A0A4Q0T5E5</accession>
<evidence type="ECO:0000256" key="2">
    <source>
        <dbReference type="ARBA" id="ARBA00004613"/>
    </source>
</evidence>
<dbReference type="PANTHER" id="PTHR30033">
    <property type="entry name" value="FLAGELLAR HOOK-ASSOCIATED PROTEIN 1"/>
    <property type="match status" value="1"/>
</dbReference>
<dbReference type="Pfam" id="PF06429">
    <property type="entry name" value="Flg_bbr_C"/>
    <property type="match status" value="1"/>
</dbReference>
<comment type="similarity">
    <text evidence="3 7">Belongs to the flagella basal body rod proteins family.</text>
</comment>
<dbReference type="SUPFAM" id="SSF64518">
    <property type="entry name" value="Phase 1 flagellin"/>
    <property type="match status" value="1"/>
</dbReference>
<keyword evidence="10" id="KW-0282">Flagellum</keyword>
<dbReference type="GO" id="GO:0005198">
    <property type="term" value="F:structural molecule activity"/>
    <property type="evidence" value="ECO:0007669"/>
    <property type="project" value="UniProtKB-UniRule"/>
</dbReference>
<keyword evidence="5 7" id="KW-0964">Secreted</keyword>
<dbReference type="OrthoDB" id="9802553at2"/>
<feature type="domain" description="Flagellar hook-associated protein FlgK helical" evidence="9">
    <location>
        <begin position="95"/>
        <end position="321"/>
    </location>
</feature>
<evidence type="ECO:0000256" key="7">
    <source>
        <dbReference type="RuleBase" id="RU362065"/>
    </source>
</evidence>
<comment type="caution">
    <text evidence="10">The sequence shown here is derived from an EMBL/GenBank/DDBJ whole genome shotgun (WGS) entry which is preliminary data.</text>
</comment>
<evidence type="ECO:0000259" key="8">
    <source>
        <dbReference type="Pfam" id="PF06429"/>
    </source>
</evidence>
<evidence type="ECO:0000313" key="10">
    <source>
        <dbReference type="EMBL" id="RXH57249.1"/>
    </source>
</evidence>
<dbReference type="Proteomes" id="UP000289437">
    <property type="component" value="Unassembled WGS sequence"/>
</dbReference>
<keyword evidence="11" id="KW-1185">Reference proteome</keyword>
<proteinExistence type="inferred from homology"/>
<reference evidence="11" key="2">
    <citation type="submission" date="2019-02" db="EMBL/GenBank/DDBJ databases">
        <title>Granulicella sibirica sp. nov., a psychrotolerant acidobacterium isolated from an organic soil layer in forested tundra, West Siberia.</title>
        <authorList>
            <person name="Oshkin I.Y."/>
            <person name="Kulichevskaya I.S."/>
            <person name="Rijpstra W.I.C."/>
            <person name="Sinninghe Damste J.S."/>
            <person name="Rakitin A.L."/>
            <person name="Ravin N.V."/>
            <person name="Dedysh S.N."/>
        </authorList>
    </citation>
    <scope>NUCLEOTIDE SEQUENCE [LARGE SCALE GENOMIC DNA]</scope>
    <source>
        <strain evidence="11">AF10</strain>
    </source>
</reference>
<dbReference type="GO" id="GO:0044780">
    <property type="term" value="P:bacterial-type flagellum assembly"/>
    <property type="evidence" value="ECO:0007669"/>
    <property type="project" value="InterPro"/>
</dbReference>
<feature type="domain" description="Flagellar basal-body/hook protein C-terminal" evidence="8">
    <location>
        <begin position="415"/>
        <end position="454"/>
    </location>
</feature>
<evidence type="ECO:0000256" key="4">
    <source>
        <dbReference type="ARBA" id="ARBA00016244"/>
    </source>
</evidence>
<dbReference type="GO" id="GO:0009424">
    <property type="term" value="C:bacterial-type flagellum hook"/>
    <property type="evidence" value="ECO:0007669"/>
    <property type="project" value="UniProtKB-UniRule"/>
</dbReference>
<keyword evidence="6 7" id="KW-0975">Bacterial flagellum</keyword>
<dbReference type="AlphaFoldDB" id="A0A4Q0T5E5"/>
<dbReference type="RefSeq" id="WP_128911445.1">
    <property type="nucleotide sequence ID" value="NZ_RDSM01000001.1"/>
</dbReference>
<dbReference type="PANTHER" id="PTHR30033:SF1">
    <property type="entry name" value="FLAGELLAR HOOK-ASSOCIATED PROTEIN 1"/>
    <property type="match status" value="1"/>
</dbReference>
<dbReference type="NCBIfam" id="TIGR02492">
    <property type="entry name" value="flgK_ends"/>
    <property type="match status" value="1"/>
</dbReference>
<dbReference type="InterPro" id="IPR053927">
    <property type="entry name" value="FlgK_helical"/>
</dbReference>
<comment type="subcellular location">
    <subcellularLocation>
        <location evidence="1 7">Bacterial flagellum</location>
    </subcellularLocation>
    <subcellularLocation>
        <location evidence="2 7">Secreted</location>
    </subcellularLocation>
</comment>
<name>A0A4Q0T5E5_9BACT</name>
<evidence type="ECO:0000256" key="6">
    <source>
        <dbReference type="ARBA" id="ARBA00023143"/>
    </source>
</evidence>
<evidence type="ECO:0000256" key="5">
    <source>
        <dbReference type="ARBA" id="ARBA00022525"/>
    </source>
</evidence>